<accession>A0ACA9LWY6</accession>
<gene>
    <name evidence="1" type="ORF">SCALOS_LOCUS5209</name>
</gene>
<comment type="caution">
    <text evidence="1">The sequence shown here is derived from an EMBL/GenBank/DDBJ whole genome shotgun (WGS) entry which is preliminary data.</text>
</comment>
<evidence type="ECO:0000313" key="1">
    <source>
        <dbReference type="EMBL" id="CAG8551857.1"/>
    </source>
</evidence>
<sequence length="122" mass="14324">MKAECVASQSKWCKKCNTTNIDNRKHICSKCNEKLDMLATLQAESNNEFIQASCRHPIYHYIEIDYEEQLLRLYSEIRKIVELYSIISRSSYCNQHQGLDAILEEINKYLKALILPISTQRH</sequence>
<dbReference type="EMBL" id="CAJVPM010008098">
    <property type="protein sequence ID" value="CAG8551857.1"/>
    <property type="molecule type" value="Genomic_DNA"/>
</dbReference>
<evidence type="ECO:0000313" key="2">
    <source>
        <dbReference type="Proteomes" id="UP000789860"/>
    </source>
</evidence>
<reference evidence="1" key="1">
    <citation type="submission" date="2021-06" db="EMBL/GenBank/DDBJ databases">
        <authorList>
            <person name="Kallberg Y."/>
            <person name="Tangrot J."/>
            <person name="Rosling A."/>
        </authorList>
    </citation>
    <scope>NUCLEOTIDE SEQUENCE</scope>
    <source>
        <strain evidence="1">AU212A</strain>
    </source>
</reference>
<name>A0ACA9LWY6_9GLOM</name>
<protein>
    <submittedName>
        <fullName evidence="1">6642_t:CDS:1</fullName>
    </submittedName>
</protein>
<dbReference type="Proteomes" id="UP000789860">
    <property type="component" value="Unassembled WGS sequence"/>
</dbReference>
<keyword evidence="2" id="KW-1185">Reference proteome</keyword>
<proteinExistence type="predicted"/>
<organism evidence="1 2">
    <name type="scientific">Scutellospora calospora</name>
    <dbReference type="NCBI Taxonomy" id="85575"/>
    <lineage>
        <taxon>Eukaryota</taxon>
        <taxon>Fungi</taxon>
        <taxon>Fungi incertae sedis</taxon>
        <taxon>Mucoromycota</taxon>
        <taxon>Glomeromycotina</taxon>
        <taxon>Glomeromycetes</taxon>
        <taxon>Diversisporales</taxon>
        <taxon>Gigasporaceae</taxon>
        <taxon>Scutellospora</taxon>
    </lineage>
</organism>